<dbReference type="AlphaFoldDB" id="A0A537M4H2"/>
<name>A0A537M4H2_9BACT</name>
<sequence length="664" mass="70014">MQPPWRMWWTSLNTSGRTPRCSSPWSRPRCSRRSGATPTRRSSRPPGPRSRPSGWSWEDFRSRWWWSNTTTGTRHPVARRTEGGMAKRVWRWCAPVLAAGLLLAPPLGASPTVLPSTQIVAGMTGICKTVILGTTISEFHVTVLGVLRNAGPAGDLVLFRASGPAIQATGGLASGMSGSPVYLGGKLAGAFSYSFQFADPMVGLFTPIEDMLRVMPGRAGGPRPGVYAVAPFSLAGRIVRRVDLRASPGPAPAGPDTAVAVPAATPLFVSGLGYQATEELARSLEPMGLVPMAGPGTLDLPPTIPLEPGSAIAVALMQGDLAAYAIGTLTYRDGDRIVAFGHPFTDQGRTEFLLANATILQTVRAMNHNLKVGAAGAPVGIISEDRPAAVGGTIGVLPRMFGVSVTVRDSDAGTNRRFAFQVANSKDLAPVLVALGTRGAMERALNRSGEGTAEVHMVLRGRALPRQVERSNLFYSESDIASRALSEVPQALRLLFENDFSGVGPTGISIEIRVTNTRHTGTIIEAEVPKEPVVPGATIRVRVSIRPFREASVTRDIDLEVPADFPEGTATLTVRVGGHASQPGTGTPSPSPQGLVTINTLADAIAAFEGAEKSTDVVVDLAGGSPRAFAGPAGGPVHVSTRWTTPWVLTGRFQISIVISRGTH</sequence>
<proteinExistence type="predicted"/>
<dbReference type="Pfam" id="PF05580">
    <property type="entry name" value="Peptidase_S55"/>
    <property type="match status" value="1"/>
</dbReference>
<accession>A0A537M4H2</accession>
<dbReference type="PROSITE" id="PS51494">
    <property type="entry name" value="SPOIVB"/>
    <property type="match status" value="1"/>
</dbReference>
<reference evidence="3 4" key="1">
    <citation type="journal article" date="2019" name="Nat. Microbiol.">
        <title>Mediterranean grassland soil C-N compound turnover is dependent on rainfall and depth, and is mediated by genomically divergent microorganisms.</title>
        <authorList>
            <person name="Diamond S."/>
            <person name="Andeer P.F."/>
            <person name="Li Z."/>
            <person name="Crits-Christoph A."/>
            <person name="Burstein D."/>
            <person name="Anantharaman K."/>
            <person name="Lane K.R."/>
            <person name="Thomas B.C."/>
            <person name="Pan C."/>
            <person name="Northen T.R."/>
            <person name="Banfield J.F."/>
        </authorList>
    </citation>
    <scope>NUCLEOTIDE SEQUENCE [LARGE SCALE GENOMIC DNA]</scope>
    <source>
        <strain evidence="3">NP_5</strain>
    </source>
</reference>
<evidence type="ECO:0000313" key="3">
    <source>
        <dbReference type="EMBL" id="TMJ15180.1"/>
    </source>
</evidence>
<gene>
    <name evidence="3" type="ORF">E6H02_02390</name>
</gene>
<evidence type="ECO:0000256" key="1">
    <source>
        <dbReference type="SAM" id="MobiDB-lite"/>
    </source>
</evidence>
<dbReference type="Proteomes" id="UP000320393">
    <property type="component" value="Unassembled WGS sequence"/>
</dbReference>
<feature type="region of interest" description="Disordered" evidence="1">
    <location>
        <begin position="14"/>
        <end position="54"/>
    </location>
</feature>
<organism evidence="3 4">
    <name type="scientific">Candidatus Segetimicrobium genomatis</name>
    <dbReference type="NCBI Taxonomy" id="2569760"/>
    <lineage>
        <taxon>Bacteria</taxon>
        <taxon>Bacillati</taxon>
        <taxon>Candidatus Sysuimicrobiota</taxon>
        <taxon>Candidatus Sysuimicrobiia</taxon>
        <taxon>Candidatus Sysuimicrobiales</taxon>
        <taxon>Candidatus Segetimicrobiaceae</taxon>
        <taxon>Candidatus Segetimicrobium</taxon>
    </lineage>
</organism>
<evidence type="ECO:0000313" key="4">
    <source>
        <dbReference type="Proteomes" id="UP000320393"/>
    </source>
</evidence>
<evidence type="ECO:0000259" key="2">
    <source>
        <dbReference type="PROSITE" id="PS51494"/>
    </source>
</evidence>
<comment type="caution">
    <text evidence="3">The sequence shown here is derived from an EMBL/GenBank/DDBJ whole genome shotgun (WGS) entry which is preliminary data.</text>
</comment>
<feature type="compositionally biased region" description="Low complexity" evidence="1">
    <location>
        <begin position="19"/>
        <end position="40"/>
    </location>
</feature>
<dbReference type="InterPro" id="IPR008763">
    <property type="entry name" value="Peptidase_S55"/>
</dbReference>
<protein>
    <recommendedName>
        <fullName evidence="2">Peptidase S55 domain-containing protein</fullName>
    </recommendedName>
</protein>
<dbReference type="EMBL" id="VBAM01000070">
    <property type="protein sequence ID" value="TMJ15180.1"/>
    <property type="molecule type" value="Genomic_DNA"/>
</dbReference>
<feature type="domain" description="Peptidase S55" evidence="2">
    <location>
        <begin position="1"/>
        <end position="227"/>
    </location>
</feature>